<proteinExistence type="predicted"/>
<reference evidence="2 3" key="1">
    <citation type="submission" date="2015-10" db="EMBL/GenBank/DDBJ databases">
        <title>Full genome of DAOMC 229536 Phialocephala scopiformis, a fungal endophyte of spruce producing the potent anti-insectan compound rugulosin.</title>
        <authorList>
            <consortium name="DOE Joint Genome Institute"/>
            <person name="Walker A.K."/>
            <person name="Frasz S.L."/>
            <person name="Seifert K.A."/>
            <person name="Miller J.D."/>
            <person name="Mondo S.J."/>
            <person name="Labutti K."/>
            <person name="Lipzen A."/>
            <person name="Dockter R."/>
            <person name="Kennedy M."/>
            <person name="Grigoriev I.V."/>
            <person name="Spatafora J.W."/>
        </authorList>
    </citation>
    <scope>NUCLEOTIDE SEQUENCE [LARGE SCALE GENOMIC DNA]</scope>
    <source>
        <strain evidence="2 3">CBS 120377</strain>
    </source>
</reference>
<name>A0A194WVF1_MOLSC</name>
<feature type="compositionally biased region" description="Polar residues" evidence="1">
    <location>
        <begin position="1"/>
        <end position="24"/>
    </location>
</feature>
<dbReference type="AlphaFoldDB" id="A0A194WVF1"/>
<protein>
    <submittedName>
        <fullName evidence="2">Uncharacterized protein</fullName>
    </submittedName>
</protein>
<dbReference type="GeneID" id="28830154"/>
<dbReference type="EMBL" id="KQ947426">
    <property type="protein sequence ID" value="KUJ11572.1"/>
    <property type="molecule type" value="Genomic_DNA"/>
</dbReference>
<dbReference type="OrthoDB" id="10491601at2759"/>
<dbReference type="RefSeq" id="XP_018065927.1">
    <property type="nucleotide sequence ID" value="XM_018220428.1"/>
</dbReference>
<organism evidence="2 3">
    <name type="scientific">Mollisia scopiformis</name>
    <name type="common">Conifer needle endophyte fungus</name>
    <name type="synonym">Phialocephala scopiformis</name>
    <dbReference type="NCBI Taxonomy" id="149040"/>
    <lineage>
        <taxon>Eukaryota</taxon>
        <taxon>Fungi</taxon>
        <taxon>Dikarya</taxon>
        <taxon>Ascomycota</taxon>
        <taxon>Pezizomycotina</taxon>
        <taxon>Leotiomycetes</taxon>
        <taxon>Helotiales</taxon>
        <taxon>Mollisiaceae</taxon>
        <taxon>Mollisia</taxon>
    </lineage>
</organism>
<evidence type="ECO:0000313" key="3">
    <source>
        <dbReference type="Proteomes" id="UP000070700"/>
    </source>
</evidence>
<sequence length="85" mass="9683">MSAQDSQAGVWTQQPSSTANQMSTKDQEIVEGMEKWKNIREQRRAEQGLPVEEVEVEDAKKEEKEKRASDKAACWLCCFHCSTCC</sequence>
<dbReference type="KEGG" id="psco:LY89DRAFT_739000"/>
<evidence type="ECO:0000256" key="1">
    <source>
        <dbReference type="SAM" id="MobiDB-lite"/>
    </source>
</evidence>
<gene>
    <name evidence="2" type="ORF">LY89DRAFT_739000</name>
</gene>
<evidence type="ECO:0000313" key="2">
    <source>
        <dbReference type="EMBL" id="KUJ11572.1"/>
    </source>
</evidence>
<dbReference type="InParanoid" id="A0A194WVF1"/>
<feature type="region of interest" description="Disordered" evidence="1">
    <location>
        <begin position="1"/>
        <end position="29"/>
    </location>
</feature>
<dbReference type="Proteomes" id="UP000070700">
    <property type="component" value="Unassembled WGS sequence"/>
</dbReference>
<keyword evidence="3" id="KW-1185">Reference proteome</keyword>
<accession>A0A194WVF1</accession>